<comment type="caution">
    <text evidence="2">The sequence shown here is derived from an EMBL/GenBank/DDBJ whole genome shotgun (WGS) entry which is preliminary data.</text>
</comment>
<keyword evidence="3" id="KW-1185">Reference proteome</keyword>
<keyword evidence="1" id="KW-0472">Membrane</keyword>
<evidence type="ECO:0000313" key="3">
    <source>
        <dbReference type="Proteomes" id="UP000638043"/>
    </source>
</evidence>
<sequence length="62" mass="6524">MRGHDARLAVAAIVTAQIVMVAVMTMTPVHIAHEGGSIDVVGIPISLRILPLIAMLAVRAVR</sequence>
<evidence type="ECO:0000256" key="1">
    <source>
        <dbReference type="SAM" id="Phobius"/>
    </source>
</evidence>
<dbReference type="EMBL" id="BMMQ01000001">
    <property type="protein sequence ID" value="GGO59513.1"/>
    <property type="molecule type" value="Genomic_DNA"/>
</dbReference>
<accession>A0ABQ2MVD6</accession>
<dbReference type="Proteomes" id="UP000638043">
    <property type="component" value="Unassembled WGS sequence"/>
</dbReference>
<evidence type="ECO:0000313" key="2">
    <source>
        <dbReference type="EMBL" id="GGO59513.1"/>
    </source>
</evidence>
<keyword evidence="1" id="KW-0812">Transmembrane</keyword>
<gene>
    <name evidence="2" type="ORF">GCM10010910_02650</name>
</gene>
<name>A0ABQ2MVD6_9MICO</name>
<reference evidence="3" key="1">
    <citation type="journal article" date="2019" name="Int. J. Syst. Evol. Microbiol.">
        <title>The Global Catalogue of Microorganisms (GCM) 10K type strain sequencing project: providing services to taxonomists for standard genome sequencing and annotation.</title>
        <authorList>
            <consortium name="The Broad Institute Genomics Platform"/>
            <consortium name="The Broad Institute Genome Sequencing Center for Infectious Disease"/>
            <person name="Wu L."/>
            <person name="Ma J."/>
        </authorList>
    </citation>
    <scope>NUCLEOTIDE SEQUENCE [LARGE SCALE GENOMIC DNA]</scope>
    <source>
        <strain evidence="3">CGMCC 4.7181</strain>
    </source>
</reference>
<protein>
    <submittedName>
        <fullName evidence="2">Uncharacterized protein</fullName>
    </submittedName>
</protein>
<feature type="transmembrane region" description="Helical" evidence="1">
    <location>
        <begin position="41"/>
        <end position="61"/>
    </location>
</feature>
<organism evidence="2 3">
    <name type="scientific">Microbacterium nanhaiense</name>
    <dbReference type="NCBI Taxonomy" id="1301026"/>
    <lineage>
        <taxon>Bacteria</taxon>
        <taxon>Bacillati</taxon>
        <taxon>Actinomycetota</taxon>
        <taxon>Actinomycetes</taxon>
        <taxon>Micrococcales</taxon>
        <taxon>Microbacteriaceae</taxon>
        <taxon>Microbacterium</taxon>
    </lineage>
</organism>
<dbReference type="RefSeq" id="WP_188699600.1">
    <property type="nucleotide sequence ID" value="NZ_BMMQ01000001.1"/>
</dbReference>
<proteinExistence type="predicted"/>
<keyword evidence="1" id="KW-1133">Transmembrane helix</keyword>